<keyword evidence="3" id="KW-1185">Reference proteome</keyword>
<dbReference type="InterPro" id="IPR016084">
    <property type="entry name" value="Haem_Oase-like_multi-hlx"/>
</dbReference>
<dbReference type="OrthoDB" id="7337814at2"/>
<evidence type="ECO:0000256" key="1">
    <source>
        <dbReference type="SAM" id="MobiDB-lite"/>
    </source>
</evidence>
<dbReference type="SUPFAM" id="SSF48613">
    <property type="entry name" value="Heme oxygenase-like"/>
    <property type="match status" value="1"/>
</dbReference>
<accession>A0A1T2KU82</accession>
<dbReference type="AlphaFoldDB" id="A0A1T2KU82"/>
<reference evidence="2 3" key="1">
    <citation type="submission" date="2016-11" db="EMBL/GenBank/DDBJ databases">
        <title>Mixed transmission modes and dynamic genome evolution in an obligate animal-bacterial symbiosis.</title>
        <authorList>
            <person name="Russell S.L."/>
            <person name="Corbett-Detig R.B."/>
            <person name="Cavanaugh C.M."/>
        </authorList>
    </citation>
    <scope>NUCLEOTIDE SEQUENCE [LARGE SCALE GENOMIC DNA]</scope>
    <source>
        <strain evidence="2">Se-Cadez</strain>
    </source>
</reference>
<dbReference type="RefSeq" id="WP_078487184.1">
    <property type="nucleotide sequence ID" value="NZ_MPRJ01000040.1"/>
</dbReference>
<dbReference type="EMBL" id="MPRJ01000040">
    <property type="protein sequence ID" value="OOZ36419.1"/>
    <property type="molecule type" value="Genomic_DNA"/>
</dbReference>
<evidence type="ECO:0000313" key="2">
    <source>
        <dbReference type="EMBL" id="OOZ36419.1"/>
    </source>
</evidence>
<comment type="caution">
    <text evidence="2">The sequence shown here is derived from an EMBL/GenBank/DDBJ whole genome shotgun (WGS) entry which is preliminary data.</text>
</comment>
<gene>
    <name evidence="2" type="ORF">BOW51_07255</name>
</gene>
<protein>
    <submittedName>
        <fullName evidence="2">Uncharacterized protein</fullName>
    </submittedName>
</protein>
<evidence type="ECO:0000313" key="3">
    <source>
        <dbReference type="Proteomes" id="UP000190896"/>
    </source>
</evidence>
<proteinExistence type="predicted"/>
<organism evidence="2 3">
    <name type="scientific">Solemya velesiana gill symbiont</name>
    <dbReference type="NCBI Taxonomy" id="1918948"/>
    <lineage>
        <taxon>Bacteria</taxon>
        <taxon>Pseudomonadati</taxon>
        <taxon>Pseudomonadota</taxon>
        <taxon>Gammaproteobacteria</taxon>
        <taxon>sulfur-oxidizing symbionts</taxon>
    </lineage>
</organism>
<name>A0A1T2KU82_9GAMM</name>
<dbReference type="Proteomes" id="UP000190896">
    <property type="component" value="Unassembled WGS sequence"/>
</dbReference>
<feature type="region of interest" description="Disordered" evidence="1">
    <location>
        <begin position="1"/>
        <end position="24"/>
    </location>
</feature>
<sequence length="414" mass="46715">MNDQVTSPGKAKPFSDLLQETPEGTPILNDGVHPMPDLLSMDAEAVLEAFKVSQQEDFSNIINQLEDPFNTLNQLLGELREIAEKEEGNRFSELDLFRTGALGELFVELHNHVMDHPVWRHPFFLRVFEGNFNERQLALFAQQYFNQVKNTRQCVALALGRFSGLMPLPYGCLNERVSELAQIVLAQLLADEYGVGTHAIDDYPDLHGLLSSSTHIVMYRNLFDGLGIPFEEQDVAMLPGVADNVLTQRLLSDHPSFNMVESLASVGLGMEWGVPEFFSLLLGGMIRWAWQNDVPLTQRHLIVFIAHVQYDVLHAISVMLVTSFFNHENDAVAQIKQATNTLMSSRYCMMSDLYRNVFEEACADIDGIDLAPQYHLKDRRIADALMDARKQVSPDRVIGGADYQHSEKIPFVFS</sequence>
<dbReference type="Gene3D" id="1.20.910.10">
    <property type="entry name" value="Heme oxygenase-like"/>
    <property type="match status" value="1"/>
</dbReference>